<dbReference type="GeneID" id="90038485"/>
<organism evidence="1 2">
    <name type="scientific">Myxozyma melibiosi</name>
    <dbReference type="NCBI Taxonomy" id="54550"/>
    <lineage>
        <taxon>Eukaryota</taxon>
        <taxon>Fungi</taxon>
        <taxon>Dikarya</taxon>
        <taxon>Ascomycota</taxon>
        <taxon>Saccharomycotina</taxon>
        <taxon>Lipomycetes</taxon>
        <taxon>Lipomycetales</taxon>
        <taxon>Lipomycetaceae</taxon>
        <taxon>Myxozyma</taxon>
    </lineage>
</organism>
<sequence length="93" mass="10498">MSLIENPSQRTFALIVMFSPSSSALIFEIVARSYHRVFANTLHKYDVRKGLQSRLSWDPLTNPLSRLQKMKYKVDGNGLTTAIKRVADVGDCP</sequence>
<protein>
    <submittedName>
        <fullName evidence="1">Uncharacterized protein</fullName>
    </submittedName>
</protein>
<dbReference type="EMBL" id="JBBJBU010000008">
    <property type="protein sequence ID" value="KAK7204336.1"/>
    <property type="molecule type" value="Genomic_DNA"/>
</dbReference>
<comment type="caution">
    <text evidence="1">The sequence shown here is derived from an EMBL/GenBank/DDBJ whole genome shotgun (WGS) entry which is preliminary data.</text>
</comment>
<reference evidence="1 2" key="1">
    <citation type="submission" date="2024-03" db="EMBL/GenBank/DDBJ databases">
        <title>Genome-scale model development and genomic sequencing of the oleaginous clade Lipomyces.</title>
        <authorList>
            <consortium name="Lawrence Berkeley National Laboratory"/>
            <person name="Czajka J.J."/>
            <person name="Han Y."/>
            <person name="Kim J."/>
            <person name="Mondo S.J."/>
            <person name="Hofstad B.A."/>
            <person name="Robles A."/>
            <person name="Haridas S."/>
            <person name="Riley R."/>
            <person name="LaButti K."/>
            <person name="Pangilinan J."/>
            <person name="Andreopoulos W."/>
            <person name="Lipzen A."/>
            <person name="Yan J."/>
            <person name="Wang M."/>
            <person name="Ng V."/>
            <person name="Grigoriev I.V."/>
            <person name="Spatafora J.W."/>
            <person name="Magnuson J.K."/>
            <person name="Baker S.E."/>
            <person name="Pomraning K.R."/>
        </authorList>
    </citation>
    <scope>NUCLEOTIDE SEQUENCE [LARGE SCALE GENOMIC DNA]</scope>
    <source>
        <strain evidence="1 2">Phaff 52-87</strain>
    </source>
</reference>
<gene>
    <name evidence="1" type="ORF">BZA70DRAFT_280520</name>
</gene>
<proteinExistence type="predicted"/>
<dbReference type="RefSeq" id="XP_064767369.1">
    <property type="nucleotide sequence ID" value="XM_064912973.1"/>
</dbReference>
<evidence type="ECO:0000313" key="1">
    <source>
        <dbReference type="EMBL" id="KAK7204336.1"/>
    </source>
</evidence>
<evidence type="ECO:0000313" key="2">
    <source>
        <dbReference type="Proteomes" id="UP001498771"/>
    </source>
</evidence>
<accession>A0ABR1F3B3</accession>
<dbReference type="Proteomes" id="UP001498771">
    <property type="component" value="Unassembled WGS sequence"/>
</dbReference>
<name>A0ABR1F3B3_9ASCO</name>
<keyword evidence="2" id="KW-1185">Reference proteome</keyword>